<evidence type="ECO:0000256" key="5">
    <source>
        <dbReference type="ARBA" id="ARBA00023136"/>
    </source>
</evidence>
<feature type="transmembrane region" description="Helical" evidence="9">
    <location>
        <begin position="37"/>
        <end position="56"/>
    </location>
</feature>
<proteinExistence type="inferred from homology"/>
<evidence type="ECO:0000256" key="8">
    <source>
        <dbReference type="ARBA" id="ARBA00049560"/>
    </source>
</evidence>
<dbReference type="EMBL" id="CAQQ02134474">
    <property type="status" value="NOT_ANNOTATED_CDS"/>
    <property type="molecule type" value="Genomic_DNA"/>
</dbReference>
<dbReference type="GO" id="GO:0047408">
    <property type="term" value="F:alkenylglycerophosphocholine hydrolase activity"/>
    <property type="evidence" value="ECO:0007669"/>
    <property type="project" value="UniProtKB-EC"/>
</dbReference>
<feature type="transmembrane region" description="Helical" evidence="9">
    <location>
        <begin position="63"/>
        <end position="80"/>
    </location>
</feature>
<protein>
    <recommendedName>
        <fullName evidence="6">lysoplasmalogenase</fullName>
        <ecNumber evidence="6">3.3.2.2</ecNumber>
    </recommendedName>
</protein>
<evidence type="ECO:0000256" key="2">
    <source>
        <dbReference type="ARBA" id="ARBA00007375"/>
    </source>
</evidence>
<dbReference type="STRING" id="36166.T1GJ13"/>
<keyword evidence="3 9" id="KW-0812">Transmembrane</keyword>
<dbReference type="EC" id="3.3.2.2" evidence="6"/>
<keyword evidence="11" id="KW-1185">Reference proteome</keyword>
<comment type="catalytic activity">
    <reaction evidence="7">
        <text>a 1-O-(1Z-alkenyl)-sn-glycero-3-phosphoethanolamine + H2O = a 2,3-saturated aldehyde + sn-glycero-3-phosphoethanolamine</text>
        <dbReference type="Rhea" id="RHEA:16905"/>
        <dbReference type="ChEBI" id="CHEBI:15377"/>
        <dbReference type="ChEBI" id="CHEBI:73359"/>
        <dbReference type="ChEBI" id="CHEBI:77288"/>
        <dbReference type="ChEBI" id="CHEBI:143890"/>
        <dbReference type="EC" id="3.3.2.2"/>
    </reaction>
</comment>
<dbReference type="AlphaFoldDB" id="T1GJ13"/>
<sequence>MLFILMHKLQKNCYLQKILLGLIFSVCGDALLNIDLFPHGMGAFALAQICYISAYGLKPLKPLFAIPFYALAVALYVLVLKNLDPILTIGLPVYAFLLTTMVWRSMVQAHTTPDGLNKLCAFGSFMFAISDGFIAVDKFYVEIPHARVSILGGFCLKLELFNERMGGGLAIFPKRIHPAQANEKSKRFWKRKAVFYRGMCFIY</sequence>
<dbReference type="GO" id="GO:0016020">
    <property type="term" value="C:membrane"/>
    <property type="evidence" value="ECO:0007669"/>
    <property type="project" value="UniProtKB-SubCell"/>
</dbReference>
<dbReference type="InterPro" id="IPR012506">
    <property type="entry name" value="TMEM86B-like"/>
</dbReference>
<organism evidence="10 11">
    <name type="scientific">Megaselia scalaris</name>
    <name type="common">Humpbacked fly</name>
    <name type="synonym">Phora scalaris</name>
    <dbReference type="NCBI Taxonomy" id="36166"/>
    <lineage>
        <taxon>Eukaryota</taxon>
        <taxon>Metazoa</taxon>
        <taxon>Ecdysozoa</taxon>
        <taxon>Arthropoda</taxon>
        <taxon>Hexapoda</taxon>
        <taxon>Insecta</taxon>
        <taxon>Pterygota</taxon>
        <taxon>Neoptera</taxon>
        <taxon>Endopterygota</taxon>
        <taxon>Diptera</taxon>
        <taxon>Brachycera</taxon>
        <taxon>Muscomorpha</taxon>
        <taxon>Platypezoidea</taxon>
        <taxon>Phoridae</taxon>
        <taxon>Megaseliini</taxon>
        <taxon>Megaselia</taxon>
    </lineage>
</organism>
<keyword evidence="4 9" id="KW-1133">Transmembrane helix</keyword>
<reference evidence="11" key="1">
    <citation type="submission" date="2013-02" db="EMBL/GenBank/DDBJ databases">
        <authorList>
            <person name="Hughes D."/>
        </authorList>
    </citation>
    <scope>NUCLEOTIDE SEQUENCE</scope>
    <source>
        <strain>Durham</strain>
        <strain evidence="11">NC isolate 2 -- Noor lab</strain>
    </source>
</reference>
<evidence type="ECO:0000256" key="7">
    <source>
        <dbReference type="ARBA" id="ARBA00049458"/>
    </source>
</evidence>
<evidence type="ECO:0000313" key="10">
    <source>
        <dbReference type="EnsemblMetazoa" id="MESCA003452-PA"/>
    </source>
</evidence>
<evidence type="ECO:0000256" key="4">
    <source>
        <dbReference type="ARBA" id="ARBA00022989"/>
    </source>
</evidence>
<dbReference type="Proteomes" id="UP000015102">
    <property type="component" value="Unassembled WGS sequence"/>
</dbReference>
<dbReference type="PANTHER" id="PTHR31885:SF6">
    <property type="entry name" value="GH04784P"/>
    <property type="match status" value="1"/>
</dbReference>
<comment type="catalytic activity">
    <reaction evidence="8">
        <text>a 1-O-(1Z-alkenyl)-sn-glycero-3-phosphocholine + H2O = a 2,3-saturated aldehyde + sn-glycerol 3-phosphocholine</text>
        <dbReference type="Rhea" id="RHEA:22544"/>
        <dbReference type="ChEBI" id="CHEBI:15377"/>
        <dbReference type="ChEBI" id="CHEBI:16870"/>
        <dbReference type="ChEBI" id="CHEBI:73359"/>
        <dbReference type="ChEBI" id="CHEBI:77287"/>
        <dbReference type="EC" id="3.3.2.2"/>
    </reaction>
</comment>
<feature type="transmembrane region" description="Helical" evidence="9">
    <location>
        <begin position="86"/>
        <end position="103"/>
    </location>
</feature>
<feature type="transmembrane region" description="Helical" evidence="9">
    <location>
        <begin position="12"/>
        <end position="31"/>
    </location>
</feature>
<name>T1GJ13_MEGSC</name>
<dbReference type="PANTHER" id="PTHR31885">
    <property type="entry name" value="GH04784P"/>
    <property type="match status" value="1"/>
</dbReference>
<evidence type="ECO:0000256" key="9">
    <source>
        <dbReference type="SAM" id="Phobius"/>
    </source>
</evidence>
<dbReference type="HOGENOM" id="CLU_1350269_0_0_1"/>
<evidence type="ECO:0000256" key="1">
    <source>
        <dbReference type="ARBA" id="ARBA00004141"/>
    </source>
</evidence>
<keyword evidence="5 9" id="KW-0472">Membrane</keyword>
<dbReference type="Pfam" id="PF07947">
    <property type="entry name" value="YhhN"/>
    <property type="match status" value="1"/>
</dbReference>
<comment type="similarity">
    <text evidence="2">Belongs to the TMEM86 family.</text>
</comment>
<evidence type="ECO:0000313" key="11">
    <source>
        <dbReference type="Proteomes" id="UP000015102"/>
    </source>
</evidence>
<evidence type="ECO:0000256" key="3">
    <source>
        <dbReference type="ARBA" id="ARBA00022692"/>
    </source>
</evidence>
<evidence type="ECO:0000256" key="6">
    <source>
        <dbReference type="ARBA" id="ARBA00035673"/>
    </source>
</evidence>
<dbReference type="EnsemblMetazoa" id="MESCA003452-RA">
    <property type="protein sequence ID" value="MESCA003452-PA"/>
    <property type="gene ID" value="MESCA003452"/>
</dbReference>
<comment type="subcellular location">
    <subcellularLocation>
        <location evidence="1">Membrane</location>
        <topology evidence="1">Multi-pass membrane protein</topology>
    </subcellularLocation>
</comment>
<accession>T1GJ13</accession>
<reference evidence="10" key="2">
    <citation type="submission" date="2015-06" db="UniProtKB">
        <authorList>
            <consortium name="EnsemblMetazoa"/>
        </authorList>
    </citation>
    <scope>IDENTIFICATION</scope>
</reference>